<organism evidence="6 7">
    <name type="scientific">Cylindrotheca closterium</name>
    <dbReference type="NCBI Taxonomy" id="2856"/>
    <lineage>
        <taxon>Eukaryota</taxon>
        <taxon>Sar</taxon>
        <taxon>Stramenopiles</taxon>
        <taxon>Ochrophyta</taxon>
        <taxon>Bacillariophyta</taxon>
        <taxon>Bacillariophyceae</taxon>
        <taxon>Bacillariophycidae</taxon>
        <taxon>Bacillariales</taxon>
        <taxon>Bacillariaceae</taxon>
        <taxon>Cylindrotheca</taxon>
    </lineage>
</organism>
<dbReference type="SUPFAM" id="SSF50978">
    <property type="entry name" value="WD40 repeat-like"/>
    <property type="match status" value="1"/>
</dbReference>
<accession>A0AAD2CSU4</accession>
<dbReference type="Gene3D" id="2.130.10.10">
    <property type="entry name" value="YVTN repeat-like/Quinoprotein amine dehydrogenase"/>
    <property type="match status" value="1"/>
</dbReference>
<evidence type="ECO:0000256" key="2">
    <source>
        <dbReference type="ARBA" id="ARBA00022737"/>
    </source>
</evidence>
<dbReference type="PRINTS" id="PR00320">
    <property type="entry name" value="GPROTEINBRPT"/>
</dbReference>
<dbReference type="AlphaFoldDB" id="A0AAD2CSU4"/>
<dbReference type="SMART" id="SM00320">
    <property type="entry name" value="WD40"/>
    <property type="match status" value="7"/>
</dbReference>
<dbReference type="Proteomes" id="UP001295423">
    <property type="component" value="Unassembled WGS sequence"/>
</dbReference>
<reference evidence="6" key="1">
    <citation type="submission" date="2023-08" db="EMBL/GenBank/DDBJ databases">
        <authorList>
            <person name="Audoor S."/>
            <person name="Bilcke G."/>
        </authorList>
    </citation>
    <scope>NUCLEOTIDE SEQUENCE</scope>
</reference>
<feature type="repeat" description="WD" evidence="3">
    <location>
        <begin position="132"/>
        <end position="173"/>
    </location>
</feature>
<evidence type="ECO:0000313" key="7">
    <source>
        <dbReference type="Proteomes" id="UP001295423"/>
    </source>
</evidence>
<protein>
    <recommendedName>
        <fullName evidence="5">WDR5-like beta-propeller domain-containing protein</fullName>
    </recommendedName>
</protein>
<feature type="repeat" description="WD" evidence="3">
    <location>
        <begin position="31"/>
        <end position="70"/>
    </location>
</feature>
<dbReference type="InterPro" id="IPR036322">
    <property type="entry name" value="WD40_repeat_dom_sf"/>
</dbReference>
<name>A0AAD2CSU4_9STRA</name>
<feature type="domain" description="WDR5-like beta-propeller" evidence="5">
    <location>
        <begin position="33"/>
        <end position="346"/>
    </location>
</feature>
<feature type="repeat" description="WD" evidence="3">
    <location>
        <begin position="174"/>
        <end position="215"/>
    </location>
</feature>
<dbReference type="EMBL" id="CAKOGP040001224">
    <property type="protein sequence ID" value="CAJ1944631.1"/>
    <property type="molecule type" value="Genomic_DNA"/>
</dbReference>
<dbReference type="CDD" id="cd00200">
    <property type="entry name" value="WD40"/>
    <property type="match status" value="1"/>
</dbReference>
<keyword evidence="2" id="KW-0677">Repeat</keyword>
<dbReference type="InterPro" id="IPR019775">
    <property type="entry name" value="WD40_repeat_CS"/>
</dbReference>
<dbReference type="GO" id="GO:0043161">
    <property type="term" value="P:proteasome-mediated ubiquitin-dependent protein catabolic process"/>
    <property type="evidence" value="ECO:0007669"/>
    <property type="project" value="TreeGrafter"/>
</dbReference>
<evidence type="ECO:0000313" key="6">
    <source>
        <dbReference type="EMBL" id="CAJ1944631.1"/>
    </source>
</evidence>
<dbReference type="PANTHER" id="PTHR19849:SF1">
    <property type="entry name" value="F-BOX_WD REPEAT-CONTAINING PROTEIN 7"/>
    <property type="match status" value="1"/>
</dbReference>
<dbReference type="GO" id="GO:0035097">
    <property type="term" value="C:histone methyltransferase complex"/>
    <property type="evidence" value="ECO:0007669"/>
    <property type="project" value="UniProtKB-ARBA"/>
</dbReference>
<dbReference type="FunFam" id="2.130.10.10:FF:000228">
    <property type="entry name" value="COMPASS-like H3K4 histone methylase component WDR5A"/>
    <property type="match status" value="1"/>
</dbReference>
<keyword evidence="7" id="KW-1185">Reference proteome</keyword>
<dbReference type="InterPro" id="IPR059122">
    <property type="entry name" value="Beta-prop_WDR5-like"/>
</dbReference>
<feature type="repeat" description="WD" evidence="3">
    <location>
        <begin position="89"/>
        <end position="131"/>
    </location>
</feature>
<gene>
    <name evidence="6" type="ORF">CYCCA115_LOCUS8987</name>
</gene>
<dbReference type="InterPro" id="IPR001680">
    <property type="entry name" value="WD40_rpt"/>
</dbReference>
<evidence type="ECO:0000256" key="4">
    <source>
        <dbReference type="SAM" id="MobiDB-lite"/>
    </source>
</evidence>
<dbReference type="InterPro" id="IPR015943">
    <property type="entry name" value="WD40/YVTN_repeat-like_dom_sf"/>
</dbReference>
<evidence type="ECO:0000256" key="3">
    <source>
        <dbReference type="PROSITE-ProRule" id="PRU00221"/>
    </source>
</evidence>
<comment type="caution">
    <text evidence="6">The sequence shown here is derived from an EMBL/GenBank/DDBJ whole genome shotgun (WGS) entry which is preliminary data.</text>
</comment>
<dbReference type="InterPro" id="IPR020472">
    <property type="entry name" value="WD40_PAC1"/>
</dbReference>
<feature type="region of interest" description="Disordered" evidence="4">
    <location>
        <begin position="1"/>
        <end position="21"/>
    </location>
</feature>
<dbReference type="PANTHER" id="PTHR19849">
    <property type="entry name" value="PHOSPHOLIPASE A-2-ACTIVATING PROTEIN"/>
    <property type="match status" value="1"/>
</dbReference>
<proteinExistence type="predicted"/>
<dbReference type="PROSITE" id="PS50294">
    <property type="entry name" value="WD_REPEATS_REGION"/>
    <property type="match status" value="4"/>
</dbReference>
<keyword evidence="1 3" id="KW-0853">WD repeat</keyword>
<dbReference type="GO" id="GO:0043130">
    <property type="term" value="F:ubiquitin binding"/>
    <property type="evidence" value="ECO:0007669"/>
    <property type="project" value="TreeGrafter"/>
</dbReference>
<dbReference type="PROSITE" id="PS50082">
    <property type="entry name" value="WD_REPEATS_2"/>
    <property type="match status" value="5"/>
</dbReference>
<dbReference type="PROSITE" id="PS00678">
    <property type="entry name" value="WD_REPEATS_1"/>
    <property type="match status" value="4"/>
</dbReference>
<evidence type="ECO:0000256" key="1">
    <source>
        <dbReference type="ARBA" id="ARBA00022574"/>
    </source>
</evidence>
<evidence type="ECO:0000259" key="5">
    <source>
        <dbReference type="Pfam" id="PF25175"/>
    </source>
</evidence>
<dbReference type="GO" id="GO:0010992">
    <property type="term" value="P:ubiquitin recycling"/>
    <property type="evidence" value="ECO:0007669"/>
    <property type="project" value="TreeGrafter"/>
</dbReference>
<feature type="repeat" description="WD" evidence="3">
    <location>
        <begin position="217"/>
        <end position="248"/>
    </location>
</feature>
<dbReference type="GO" id="GO:0005737">
    <property type="term" value="C:cytoplasm"/>
    <property type="evidence" value="ECO:0007669"/>
    <property type="project" value="TreeGrafter"/>
</dbReference>
<sequence>MSSPSRKRQHEDDDMDVEGETKHPFKCLPMYGEHKRAVSSVKLAPSRLTKEHAALCASASADGSVKIWDLGASMDDKTQESLLQPETTLLGHSRGINEVCWSNGGDPFVATASDDKTLRLWDAQTGDALVEFRGHDNFVFCCEFNGPSNLLVSGSFDETVKLWDVRSGECVCTLPAHSDPVTSVSFNRDSSCVVSASHDGLIRVWDVCTGECLKTIFAAGNPPVSHVTYAPNGKYVLAGTLDSAIRLWPIGVSGKAKCSKTYSSAFHNNSKYCIVSKFMVAQPKRRQCIVTGSESGHVVLYDVHTTKVHQVLDRVHKDVVLAVDAHDKMELLASGGMTKDRTVRFWAPEDESASLKKLRTD</sequence>
<dbReference type="Pfam" id="PF25175">
    <property type="entry name" value="Beta-prop_WDR5"/>
    <property type="match status" value="1"/>
</dbReference>